<reference evidence="1" key="1">
    <citation type="submission" date="2015-11" db="EMBL/GenBank/DDBJ databases">
        <title>De novo transcriptome assembly of four potential Pierce s Disease insect vectors from Arizona vineyards.</title>
        <authorList>
            <person name="Tassone E.E."/>
        </authorList>
    </citation>
    <scope>NUCLEOTIDE SEQUENCE</scope>
</reference>
<dbReference type="EMBL" id="GEBQ01024077">
    <property type="protein sequence ID" value="JAT15900.1"/>
    <property type="molecule type" value="Transcribed_RNA"/>
</dbReference>
<evidence type="ECO:0000313" key="1">
    <source>
        <dbReference type="EMBL" id="JAT15900.1"/>
    </source>
</evidence>
<dbReference type="AlphaFoldDB" id="A0A1B6KWU8"/>
<sequence length="120" mass="13608">HLKVMEMVIQTVVAREEMVDRLEVIQVDLMETEMVAILVVLVETEPTDIQVDPVVMESVGMVLQVVIRVEGLDRMETEMVVIQVVDLDQMEMVTVVTKMEQMAMVMVDTQVEDLLAMVMA</sequence>
<feature type="non-terminal residue" evidence="1">
    <location>
        <position position="120"/>
    </location>
</feature>
<accession>A0A1B6KWU8</accession>
<protein>
    <submittedName>
        <fullName evidence="1">Uncharacterized protein</fullName>
    </submittedName>
</protein>
<gene>
    <name evidence="1" type="ORF">g.55253</name>
</gene>
<feature type="non-terminal residue" evidence="1">
    <location>
        <position position="1"/>
    </location>
</feature>
<organism evidence="1">
    <name type="scientific">Graphocephala atropunctata</name>
    <dbReference type="NCBI Taxonomy" id="36148"/>
    <lineage>
        <taxon>Eukaryota</taxon>
        <taxon>Metazoa</taxon>
        <taxon>Ecdysozoa</taxon>
        <taxon>Arthropoda</taxon>
        <taxon>Hexapoda</taxon>
        <taxon>Insecta</taxon>
        <taxon>Pterygota</taxon>
        <taxon>Neoptera</taxon>
        <taxon>Paraneoptera</taxon>
        <taxon>Hemiptera</taxon>
        <taxon>Auchenorrhyncha</taxon>
        <taxon>Membracoidea</taxon>
        <taxon>Cicadellidae</taxon>
        <taxon>Cicadellinae</taxon>
        <taxon>Cicadellini</taxon>
        <taxon>Graphocephala</taxon>
    </lineage>
</organism>
<name>A0A1B6KWU8_9HEMI</name>
<proteinExistence type="predicted"/>